<evidence type="ECO:0000313" key="1">
    <source>
        <dbReference type="EMBL" id="MPM91385.1"/>
    </source>
</evidence>
<organism evidence="1">
    <name type="scientific">bioreactor metagenome</name>
    <dbReference type="NCBI Taxonomy" id="1076179"/>
    <lineage>
        <taxon>unclassified sequences</taxon>
        <taxon>metagenomes</taxon>
        <taxon>ecological metagenomes</taxon>
    </lineage>
</organism>
<gene>
    <name evidence="1" type="ORF">SDC9_138513</name>
</gene>
<proteinExistence type="predicted"/>
<reference evidence="1" key="1">
    <citation type="submission" date="2019-08" db="EMBL/GenBank/DDBJ databases">
        <authorList>
            <person name="Kucharzyk K."/>
            <person name="Murdoch R.W."/>
            <person name="Higgins S."/>
            <person name="Loffler F."/>
        </authorList>
    </citation>
    <scope>NUCLEOTIDE SEQUENCE</scope>
</reference>
<dbReference type="AlphaFoldDB" id="A0A645DQ48"/>
<name>A0A645DQ48_9ZZZZ</name>
<comment type="caution">
    <text evidence="1">The sequence shown here is derived from an EMBL/GenBank/DDBJ whole genome shotgun (WGS) entry which is preliminary data.</text>
</comment>
<protein>
    <submittedName>
        <fullName evidence="1">Uncharacterized protein</fullName>
    </submittedName>
</protein>
<sequence length="153" mass="18180">MRDIAGIFFFHCQNKVFAVIGIFKKDILHIGKNIHKAQFDFFKQFFIVQIAKGQLLNHGKIRSDYLSFMRISQMLRHFLIDQDIHFSHEVEPENVQKIVPDFSELSVLFKYFKKTFMNRFGRGLYASKDKVVPISFKYLFFFLIKNFMGDHGI</sequence>
<dbReference type="EMBL" id="VSSQ01038446">
    <property type="protein sequence ID" value="MPM91385.1"/>
    <property type="molecule type" value="Genomic_DNA"/>
</dbReference>
<accession>A0A645DQ48</accession>